<keyword evidence="2" id="KW-1185">Reference proteome</keyword>
<evidence type="ECO:0000313" key="1">
    <source>
        <dbReference type="EMBL" id="KAK3799859.1"/>
    </source>
</evidence>
<dbReference type="EMBL" id="JAWDGP010000534">
    <property type="protein sequence ID" value="KAK3799859.1"/>
    <property type="molecule type" value="Genomic_DNA"/>
</dbReference>
<proteinExistence type="predicted"/>
<accession>A0AAE1E9Z0</accession>
<gene>
    <name evidence="1" type="ORF">RRG08_048582</name>
</gene>
<evidence type="ECO:0000313" key="2">
    <source>
        <dbReference type="Proteomes" id="UP001283361"/>
    </source>
</evidence>
<dbReference type="Proteomes" id="UP001283361">
    <property type="component" value="Unassembled WGS sequence"/>
</dbReference>
<sequence>MKTKAAQQNYAVLRLQTAVYSDGPSYGLTGLELGALAAGLPTAHSFHFKVMKNKEKIQDPSRSEGGRTGLAVLNSRSMSKEEIWDYQEYWSDLFGRMTALSETRL</sequence>
<organism evidence="1 2">
    <name type="scientific">Elysia crispata</name>
    <name type="common">lettuce slug</name>
    <dbReference type="NCBI Taxonomy" id="231223"/>
    <lineage>
        <taxon>Eukaryota</taxon>
        <taxon>Metazoa</taxon>
        <taxon>Spiralia</taxon>
        <taxon>Lophotrochozoa</taxon>
        <taxon>Mollusca</taxon>
        <taxon>Gastropoda</taxon>
        <taxon>Heterobranchia</taxon>
        <taxon>Euthyneura</taxon>
        <taxon>Panpulmonata</taxon>
        <taxon>Sacoglossa</taxon>
        <taxon>Placobranchoidea</taxon>
        <taxon>Plakobranchidae</taxon>
        <taxon>Elysia</taxon>
    </lineage>
</organism>
<reference evidence="1" key="1">
    <citation type="journal article" date="2023" name="G3 (Bethesda)">
        <title>A reference genome for the long-term kleptoplast-retaining sea slug Elysia crispata morphotype clarki.</title>
        <authorList>
            <person name="Eastman K.E."/>
            <person name="Pendleton A.L."/>
            <person name="Shaikh M.A."/>
            <person name="Suttiyut T."/>
            <person name="Ogas R."/>
            <person name="Tomko P."/>
            <person name="Gavelis G."/>
            <person name="Widhalm J.R."/>
            <person name="Wisecaver J.H."/>
        </authorList>
    </citation>
    <scope>NUCLEOTIDE SEQUENCE</scope>
    <source>
        <strain evidence="1">ECLA1</strain>
    </source>
</reference>
<protein>
    <submittedName>
        <fullName evidence="1">Uncharacterized protein</fullName>
    </submittedName>
</protein>
<comment type="caution">
    <text evidence="1">The sequence shown here is derived from an EMBL/GenBank/DDBJ whole genome shotgun (WGS) entry which is preliminary data.</text>
</comment>
<dbReference type="AlphaFoldDB" id="A0AAE1E9Z0"/>
<name>A0AAE1E9Z0_9GAST</name>